<comment type="caution">
    <text evidence="1">The sequence shown here is derived from an EMBL/GenBank/DDBJ whole genome shotgun (WGS) entry which is preliminary data.</text>
</comment>
<keyword evidence="2" id="KW-1185">Reference proteome</keyword>
<dbReference type="EMBL" id="ACKO02000003">
    <property type="protein sequence ID" value="EET45515.1"/>
    <property type="molecule type" value="Genomic_DNA"/>
</dbReference>
<accession>C6M2J4</accession>
<organism evidence="1 2">
    <name type="scientific">Neisseria sicca ATCC 29256</name>
    <dbReference type="NCBI Taxonomy" id="547045"/>
    <lineage>
        <taxon>Bacteria</taxon>
        <taxon>Pseudomonadati</taxon>
        <taxon>Pseudomonadota</taxon>
        <taxon>Betaproteobacteria</taxon>
        <taxon>Neisseriales</taxon>
        <taxon>Neisseriaceae</taxon>
        <taxon>Neisseria</taxon>
    </lineage>
</organism>
<protein>
    <submittedName>
        <fullName evidence="1">Uncharacterized protein</fullName>
    </submittedName>
</protein>
<evidence type="ECO:0000313" key="2">
    <source>
        <dbReference type="Proteomes" id="UP000005365"/>
    </source>
</evidence>
<dbReference type="AlphaFoldDB" id="C6M2J4"/>
<sequence>MFNHIYLFLSQKDNELFCSTKYHIRKFIFQLYLKYTHLILISRSLKKGKTRIFLILFIWKR</sequence>
<dbReference type="Proteomes" id="UP000005365">
    <property type="component" value="Unassembled WGS sequence"/>
</dbReference>
<gene>
    <name evidence="1" type="ORF">NEISICOT_00733</name>
</gene>
<reference evidence="1" key="1">
    <citation type="submission" date="2009-07" db="EMBL/GenBank/DDBJ databases">
        <authorList>
            <person name="Weinstock G."/>
            <person name="Sodergren E."/>
            <person name="Clifton S."/>
            <person name="Fulton L."/>
            <person name="Fulton B."/>
            <person name="Courtney L."/>
            <person name="Fronick C."/>
            <person name="Harrison M."/>
            <person name="Strong C."/>
            <person name="Farmer C."/>
            <person name="Delahaunty K."/>
            <person name="Markovic C."/>
            <person name="Hall O."/>
            <person name="Minx P."/>
            <person name="Tomlinson C."/>
            <person name="Mitreva M."/>
            <person name="Nelson J."/>
            <person name="Hou S."/>
            <person name="Wollam A."/>
            <person name="Pepin K.H."/>
            <person name="Johnson M."/>
            <person name="Bhonagiri V."/>
            <person name="Nash W.E."/>
            <person name="Warren W."/>
            <person name="Chinwalla A."/>
            <person name="Mardis E.R."/>
            <person name="Wilson R.K."/>
        </authorList>
    </citation>
    <scope>NUCLEOTIDE SEQUENCE [LARGE SCALE GENOMIC DNA]</scope>
    <source>
        <strain evidence="1">ATCC 29256</strain>
    </source>
</reference>
<evidence type="ECO:0000313" key="1">
    <source>
        <dbReference type="EMBL" id="EET45515.1"/>
    </source>
</evidence>
<name>C6M2J4_NEISI</name>
<proteinExistence type="predicted"/>